<proteinExistence type="predicted"/>
<accession>A0ABQ3EDL3</accession>
<comment type="caution">
    <text evidence="2">The sequence shown here is derived from an EMBL/GenBank/DDBJ whole genome shotgun (WGS) entry which is preliminary data.</text>
</comment>
<dbReference type="RefSeq" id="WP_189445800.1">
    <property type="nucleotide sequence ID" value="NZ_BMZI01000007.1"/>
</dbReference>
<dbReference type="InterPro" id="IPR025391">
    <property type="entry name" value="DUF4123"/>
</dbReference>
<keyword evidence="3" id="KW-1185">Reference proteome</keyword>
<evidence type="ECO:0000313" key="2">
    <source>
        <dbReference type="EMBL" id="GHB31351.1"/>
    </source>
</evidence>
<name>A0ABQ3EDL3_9GAMM</name>
<dbReference type="EMBL" id="BMZI01000007">
    <property type="protein sequence ID" value="GHB31351.1"/>
    <property type="molecule type" value="Genomic_DNA"/>
</dbReference>
<feature type="domain" description="DUF4123" evidence="1">
    <location>
        <begin position="59"/>
        <end position="148"/>
    </location>
</feature>
<organism evidence="2 3">
    <name type="scientific">Salinicola rhizosphaerae</name>
    <dbReference type="NCBI Taxonomy" id="1443141"/>
    <lineage>
        <taxon>Bacteria</taxon>
        <taxon>Pseudomonadati</taxon>
        <taxon>Pseudomonadota</taxon>
        <taxon>Gammaproteobacteria</taxon>
        <taxon>Oceanospirillales</taxon>
        <taxon>Halomonadaceae</taxon>
        <taxon>Salinicola</taxon>
    </lineage>
</organism>
<sequence>MRLIEEREFLTEAESDAKAGQLYRLVDPSDAPELRLTDDARQSAGLINNPFLAQRPSQRLYLYPTAGDGDRDIAAQLIEEKNRRPASLLEPVPFCGWITTRQARTTVAGYLGKRLAPVTPDQKPALLRFYDPRVLEHLTRILLPWQMSALLGPIDRWVYLDMEGRLRCLEPHVDQRRLGDLKLTAEQWCAIRRIGQVNRCRELYRTLPGSAGRQKASPSDVDALVVAAQEAGLRERQDTATFVLHGLMTHSDFYRHPIMQALFKRLDARTNYIGLSNRLSDDDWEAITDMRETT</sequence>
<evidence type="ECO:0000259" key="1">
    <source>
        <dbReference type="Pfam" id="PF13503"/>
    </source>
</evidence>
<dbReference type="Proteomes" id="UP000646745">
    <property type="component" value="Unassembled WGS sequence"/>
</dbReference>
<protein>
    <recommendedName>
        <fullName evidence="1">DUF4123 domain-containing protein</fullName>
    </recommendedName>
</protein>
<dbReference type="Pfam" id="PF13503">
    <property type="entry name" value="DUF4123"/>
    <property type="match status" value="1"/>
</dbReference>
<evidence type="ECO:0000313" key="3">
    <source>
        <dbReference type="Proteomes" id="UP000646745"/>
    </source>
</evidence>
<gene>
    <name evidence="2" type="ORF">GCM10009038_32810</name>
</gene>
<reference evidence="3" key="1">
    <citation type="journal article" date="2019" name="Int. J. Syst. Evol. Microbiol.">
        <title>The Global Catalogue of Microorganisms (GCM) 10K type strain sequencing project: providing services to taxonomists for standard genome sequencing and annotation.</title>
        <authorList>
            <consortium name="The Broad Institute Genomics Platform"/>
            <consortium name="The Broad Institute Genome Sequencing Center for Infectious Disease"/>
            <person name="Wu L."/>
            <person name="Ma J."/>
        </authorList>
    </citation>
    <scope>NUCLEOTIDE SEQUENCE [LARGE SCALE GENOMIC DNA]</scope>
    <source>
        <strain evidence="3">KCTC 32998</strain>
    </source>
</reference>